<sequence length="335" mass="37106">MTDNKFTIISGNDVEVWIKENKEKIIEIIKKTYCLFSDGMVTNPDSHFLRFPDSDKNRIIALPASIEHGNKVAGIKWVSSFPDNIQHGLNRASAVVILNDRNTGYPIACIEGSQISSARTATSAIIGAEYLHQEKRCDQLAVIGTGLISFSIVEYLYSTGWKIENIVVSDLSETNAAKFISYCKQKLGIEAKYLDTTDAISQSDLIIFATSAVSPHIVDPALFSHNPTVLHISLRDLSTDIILKAENYVDDISHAVKAHTSLHLTAEETRDTKFIKGSISDLIRGKVKPDKTKLRIYSPFGMGMLDIAVAENIYSDFKDISGITISDFHPLPVMR</sequence>
<dbReference type="PANTHER" id="PTHR13812">
    <property type="entry name" value="KETIMINE REDUCTASE MU-CRYSTALLIN"/>
    <property type="match status" value="1"/>
</dbReference>
<dbReference type="GO" id="GO:0005737">
    <property type="term" value="C:cytoplasm"/>
    <property type="evidence" value="ECO:0007669"/>
    <property type="project" value="TreeGrafter"/>
</dbReference>
<gene>
    <name evidence="1" type="ORF">XBP1_1970003</name>
</gene>
<dbReference type="HOGENOM" id="CLU_042088_3_0_6"/>
<dbReference type="PANTHER" id="PTHR13812:SF19">
    <property type="entry name" value="KETIMINE REDUCTASE MU-CRYSTALLIN"/>
    <property type="match status" value="1"/>
</dbReference>
<dbReference type="PIRSF" id="PIRSF001439">
    <property type="entry name" value="CryM"/>
    <property type="match status" value="1"/>
</dbReference>
<dbReference type="InterPro" id="IPR023401">
    <property type="entry name" value="ODC_N"/>
</dbReference>
<dbReference type="Gene3D" id="3.40.50.720">
    <property type="entry name" value="NAD(P)-binding Rossmann-like Domain"/>
    <property type="match status" value="1"/>
</dbReference>
<dbReference type="RefSeq" id="WP_038216181.1">
    <property type="nucleotide sequence ID" value="NZ_CAWLWN010000178.1"/>
</dbReference>
<dbReference type="AlphaFoldDB" id="A0A077N246"/>
<dbReference type="InterPro" id="IPR023866">
    <property type="entry name" value="SbnB"/>
</dbReference>
<proteinExistence type="predicted"/>
<dbReference type="EMBL" id="CBSW010000109">
    <property type="protein sequence ID" value="CDG96181.1"/>
    <property type="molecule type" value="Genomic_DNA"/>
</dbReference>
<dbReference type="SUPFAM" id="SSF51735">
    <property type="entry name" value="NAD(P)-binding Rossmann-fold domains"/>
    <property type="match status" value="1"/>
</dbReference>
<dbReference type="GO" id="GO:0019290">
    <property type="term" value="P:siderophore biosynthetic process"/>
    <property type="evidence" value="ECO:0007669"/>
    <property type="project" value="InterPro"/>
</dbReference>
<accession>A0A077N246</accession>
<protein>
    <submittedName>
        <fullName evidence="1">Ornithine cyclodeaminase</fullName>
    </submittedName>
</protein>
<evidence type="ECO:0000313" key="1">
    <source>
        <dbReference type="EMBL" id="CDG96181.1"/>
    </source>
</evidence>
<name>A0A077N246_XENBV</name>
<dbReference type="GO" id="GO:0016639">
    <property type="term" value="F:oxidoreductase activity, acting on the CH-NH2 group of donors, NAD or NADP as acceptor"/>
    <property type="evidence" value="ECO:0007669"/>
    <property type="project" value="InterPro"/>
</dbReference>
<dbReference type="InterPro" id="IPR036291">
    <property type="entry name" value="NAD(P)-bd_dom_sf"/>
</dbReference>
<evidence type="ECO:0000313" key="2">
    <source>
        <dbReference type="Proteomes" id="UP000028511"/>
    </source>
</evidence>
<dbReference type="Proteomes" id="UP000028511">
    <property type="component" value="Unassembled WGS sequence"/>
</dbReference>
<dbReference type="Pfam" id="PF02423">
    <property type="entry name" value="OCD_Mu_crystall"/>
    <property type="match status" value="1"/>
</dbReference>
<dbReference type="NCBIfam" id="TIGR03944">
    <property type="entry name" value="dehyd_SbnB_fam"/>
    <property type="match status" value="1"/>
</dbReference>
<dbReference type="Gene3D" id="3.30.1780.10">
    <property type="entry name" value="ornithine cyclodeaminase, domain 1"/>
    <property type="match status" value="1"/>
</dbReference>
<reference evidence="1" key="1">
    <citation type="submission" date="2013-07" db="EMBL/GenBank/DDBJ databases">
        <title>Sub-species coevolution in mutualistic symbiosis.</title>
        <authorList>
            <person name="Murfin K."/>
            <person name="Klassen J."/>
            <person name="Lee M."/>
            <person name="Forst S."/>
            <person name="Stock P."/>
            <person name="Goodrich-Blair H."/>
        </authorList>
    </citation>
    <scope>NUCLEOTIDE SEQUENCE [LARGE SCALE GENOMIC DNA]</scope>
    <source>
        <strain evidence="1">Puntauvense</strain>
    </source>
</reference>
<comment type="caution">
    <text evidence="1">The sequence shown here is derived from an EMBL/GenBank/DDBJ whole genome shotgun (WGS) entry which is preliminary data.</text>
</comment>
<organism evidence="1 2">
    <name type="scientific">Xenorhabdus bovienii str. puntauvense</name>
    <dbReference type="NCBI Taxonomy" id="1398201"/>
    <lineage>
        <taxon>Bacteria</taxon>
        <taxon>Pseudomonadati</taxon>
        <taxon>Pseudomonadota</taxon>
        <taxon>Gammaproteobacteria</taxon>
        <taxon>Enterobacterales</taxon>
        <taxon>Morganellaceae</taxon>
        <taxon>Xenorhabdus</taxon>
    </lineage>
</organism>
<dbReference type="InterPro" id="IPR003462">
    <property type="entry name" value="ODC_Mu_crystall"/>
</dbReference>